<reference evidence="8 9" key="1">
    <citation type="submission" date="2016-10" db="EMBL/GenBank/DDBJ databases">
        <authorList>
            <person name="de Groot N.N."/>
        </authorList>
    </citation>
    <scope>NUCLEOTIDE SEQUENCE [LARGE SCALE GENOMIC DNA]</scope>
    <source>
        <strain evidence="8 9">AR32</strain>
    </source>
</reference>
<dbReference type="PANTHER" id="PTHR32309">
    <property type="entry name" value="TYROSINE-PROTEIN KINASE"/>
    <property type="match status" value="1"/>
</dbReference>
<evidence type="ECO:0000256" key="3">
    <source>
        <dbReference type="ARBA" id="ARBA00022692"/>
    </source>
</evidence>
<comment type="subcellular location">
    <subcellularLocation>
        <location evidence="1">Cell membrane</location>
        <topology evidence="1">Multi-pass membrane protein</topology>
    </subcellularLocation>
</comment>
<evidence type="ECO:0000256" key="1">
    <source>
        <dbReference type="ARBA" id="ARBA00004651"/>
    </source>
</evidence>
<feature type="domain" description="Polysaccharide chain length determinant N-terminal" evidence="7">
    <location>
        <begin position="7"/>
        <end position="97"/>
    </location>
</feature>
<protein>
    <submittedName>
        <fullName evidence="8">Chain length determinant protein</fullName>
    </submittedName>
</protein>
<name>A0A1H5S9H5_XYLRU</name>
<evidence type="ECO:0000256" key="5">
    <source>
        <dbReference type="ARBA" id="ARBA00023136"/>
    </source>
</evidence>
<evidence type="ECO:0000256" key="2">
    <source>
        <dbReference type="ARBA" id="ARBA00022475"/>
    </source>
</evidence>
<dbReference type="Pfam" id="PF02706">
    <property type="entry name" value="Wzz"/>
    <property type="match status" value="1"/>
</dbReference>
<evidence type="ECO:0000259" key="7">
    <source>
        <dbReference type="Pfam" id="PF02706"/>
    </source>
</evidence>
<evidence type="ECO:0000256" key="6">
    <source>
        <dbReference type="SAM" id="Phobius"/>
    </source>
</evidence>
<dbReference type="GO" id="GO:0004713">
    <property type="term" value="F:protein tyrosine kinase activity"/>
    <property type="evidence" value="ECO:0007669"/>
    <property type="project" value="TreeGrafter"/>
</dbReference>
<accession>A0A1H5S9H5</accession>
<keyword evidence="3 6" id="KW-0812">Transmembrane</keyword>
<keyword evidence="2" id="KW-1003">Cell membrane</keyword>
<keyword evidence="5 6" id="KW-0472">Membrane</keyword>
<keyword evidence="4 6" id="KW-1133">Transmembrane helix</keyword>
<proteinExistence type="predicted"/>
<evidence type="ECO:0000313" key="9">
    <source>
        <dbReference type="Proteomes" id="UP000236735"/>
    </source>
</evidence>
<dbReference type="EMBL" id="FNUV01000001">
    <property type="protein sequence ID" value="SEF47084.1"/>
    <property type="molecule type" value="Genomic_DNA"/>
</dbReference>
<dbReference type="PANTHER" id="PTHR32309:SF13">
    <property type="entry name" value="FERRIC ENTEROBACTIN TRANSPORT PROTEIN FEPE"/>
    <property type="match status" value="1"/>
</dbReference>
<feature type="transmembrane region" description="Helical" evidence="6">
    <location>
        <begin position="12"/>
        <end position="34"/>
    </location>
</feature>
<gene>
    <name evidence="8" type="ORF">SAMN05216354_0571</name>
</gene>
<dbReference type="InterPro" id="IPR003856">
    <property type="entry name" value="LPS_length_determ_N"/>
</dbReference>
<sequence length="521" mass="59534">MGKDFINICIRKWRWFVASVVTLLVLAIMFLLVVPPKYERQATVLIKDETSGGGLLSSMMGNMGMLAGMAGINIQSNVLNEMEIIKSPGMLSKVIDRMGLEVRYQAYDGLMKRDLWQETLPIKVSFPQIGKDEAAYMKMDLRKDGTYTLYKLRKNGKKVSGEATGKVGEVCQTPLGKVSIIKTKDFDKSFTEDNEMTIRITKERRYDIIDRMQKQLDIELSDDQTSIIRISYRDQSEEKAEVLINTLINVYQEDWFNNKQTEADASTRFINERIASIEEELSGLDTNIAQFRGRNLLPDYEEAAKMYLKNATITYEQQVKVNNYLYMLEQMRDEVKKIDGKNIVLPANLLPDNPNVALEIQEYNKLQTKRNTMVENSSEENPLVKDLDLQLKGMRGAIINSIDQGVAQLKAQQKGVGREDQKLKGEMAVAPEKITKILPAERKQKIIEALYIYLLEKREENNITHVFNTQNMRLISPPMGDWKPIFPKKGVTLITALAIGVLLPLLTVFLMVNIRRVLKEE</sequence>
<feature type="transmembrane region" description="Helical" evidence="6">
    <location>
        <begin position="491"/>
        <end position="512"/>
    </location>
</feature>
<organism evidence="8 9">
    <name type="scientific">Xylanibacter ruminicola</name>
    <name type="common">Prevotella ruminicola</name>
    <dbReference type="NCBI Taxonomy" id="839"/>
    <lineage>
        <taxon>Bacteria</taxon>
        <taxon>Pseudomonadati</taxon>
        <taxon>Bacteroidota</taxon>
        <taxon>Bacteroidia</taxon>
        <taxon>Bacteroidales</taxon>
        <taxon>Prevotellaceae</taxon>
        <taxon>Xylanibacter</taxon>
    </lineage>
</organism>
<evidence type="ECO:0000313" key="8">
    <source>
        <dbReference type="EMBL" id="SEF47084.1"/>
    </source>
</evidence>
<dbReference type="Proteomes" id="UP000236735">
    <property type="component" value="Unassembled WGS sequence"/>
</dbReference>
<dbReference type="RefSeq" id="WP_103915092.1">
    <property type="nucleotide sequence ID" value="NZ_FNUV01000001.1"/>
</dbReference>
<dbReference type="GO" id="GO:0005886">
    <property type="term" value="C:plasma membrane"/>
    <property type="evidence" value="ECO:0007669"/>
    <property type="project" value="UniProtKB-SubCell"/>
</dbReference>
<dbReference type="InterPro" id="IPR050445">
    <property type="entry name" value="Bact_polysacc_biosynth/exp"/>
</dbReference>
<evidence type="ECO:0000256" key="4">
    <source>
        <dbReference type="ARBA" id="ARBA00022989"/>
    </source>
</evidence>
<dbReference type="AlphaFoldDB" id="A0A1H5S9H5"/>